<accession>A0ABD2Q882</accession>
<evidence type="ECO:0000313" key="2">
    <source>
        <dbReference type="EMBL" id="KAL3315780.1"/>
    </source>
</evidence>
<protein>
    <recommendedName>
        <fullName evidence="1">Mitochondria-eating protein C-terminal domain-containing protein</fullName>
    </recommendedName>
</protein>
<organism evidence="2 3">
    <name type="scientific">Cichlidogyrus casuarinus</name>
    <dbReference type="NCBI Taxonomy" id="1844966"/>
    <lineage>
        <taxon>Eukaryota</taxon>
        <taxon>Metazoa</taxon>
        <taxon>Spiralia</taxon>
        <taxon>Lophotrochozoa</taxon>
        <taxon>Platyhelminthes</taxon>
        <taxon>Monogenea</taxon>
        <taxon>Monopisthocotylea</taxon>
        <taxon>Dactylogyridea</taxon>
        <taxon>Ancyrocephalidae</taxon>
        <taxon>Cichlidogyrus</taxon>
    </lineage>
</organism>
<evidence type="ECO:0000313" key="3">
    <source>
        <dbReference type="Proteomes" id="UP001626550"/>
    </source>
</evidence>
<dbReference type="Proteomes" id="UP001626550">
    <property type="component" value="Unassembled WGS sequence"/>
</dbReference>
<name>A0ABD2Q882_9PLAT</name>
<proteinExistence type="predicted"/>
<comment type="caution">
    <text evidence="2">The sequence shown here is derived from an EMBL/GenBank/DDBJ whole genome shotgun (WGS) entry which is preliminary data.</text>
</comment>
<dbReference type="Pfam" id="PF16026">
    <property type="entry name" value="MIEAP"/>
    <property type="match status" value="1"/>
</dbReference>
<reference evidence="2 3" key="1">
    <citation type="submission" date="2024-11" db="EMBL/GenBank/DDBJ databases">
        <title>Adaptive evolution of stress response genes in parasites aligns with host niche diversity.</title>
        <authorList>
            <person name="Hahn C."/>
            <person name="Resl P."/>
        </authorList>
    </citation>
    <scope>NUCLEOTIDE SEQUENCE [LARGE SCALE GENOMIC DNA]</scope>
    <source>
        <strain evidence="2">EGGRZ-B1_66</strain>
        <tissue evidence="2">Body</tissue>
    </source>
</reference>
<keyword evidence="3" id="KW-1185">Reference proteome</keyword>
<dbReference type="InterPro" id="IPR031981">
    <property type="entry name" value="MIEAP_C"/>
</dbReference>
<dbReference type="EMBL" id="JBJKFK010000666">
    <property type="protein sequence ID" value="KAL3315780.1"/>
    <property type="molecule type" value="Genomic_DNA"/>
</dbReference>
<dbReference type="AlphaFoldDB" id="A0ABD2Q882"/>
<evidence type="ECO:0000259" key="1">
    <source>
        <dbReference type="Pfam" id="PF16026"/>
    </source>
</evidence>
<sequence>MSGKWQGTRKFMKGTSFFVPLLDSNPEWDPDVQRYAEIKQWSCDLLDGINPDKKKKFSLILFIAIQAFEVARDWLRTYKCQVRGQLASCQEEGFSIENFNHDVQTYIETHAMDRVRHLNLIEDIIRRMSINLGTCLDLLLTGQEMELMQRFLFRCCHFACTLVIKTYDIELIPSTPMSYRDEVLNRQQYVCLST</sequence>
<gene>
    <name evidence="2" type="ORF">Ciccas_005588</name>
</gene>
<feature type="domain" description="Mitochondria-eating protein C-terminal" evidence="1">
    <location>
        <begin position="44"/>
        <end position="171"/>
    </location>
</feature>